<evidence type="ECO:0000313" key="2">
    <source>
        <dbReference type="EMBL" id="PFG57148.1"/>
    </source>
</evidence>
<dbReference type="AlphaFoldDB" id="A0A2A9G147"/>
<accession>A0A2A9G147</accession>
<dbReference type="EMBL" id="PDJK01000001">
    <property type="protein sequence ID" value="PFG57148.1"/>
    <property type="molecule type" value="Genomic_DNA"/>
</dbReference>
<evidence type="ECO:0000313" key="3">
    <source>
        <dbReference type="Proteomes" id="UP000243542"/>
    </source>
</evidence>
<organism evidence="2 3">
    <name type="scientific">Amycolatopsis sulphurea</name>
    <dbReference type="NCBI Taxonomy" id="76022"/>
    <lineage>
        <taxon>Bacteria</taxon>
        <taxon>Bacillati</taxon>
        <taxon>Actinomycetota</taxon>
        <taxon>Actinomycetes</taxon>
        <taxon>Pseudonocardiales</taxon>
        <taxon>Pseudonocardiaceae</taxon>
        <taxon>Amycolatopsis</taxon>
    </lineage>
</organism>
<dbReference type="InterPro" id="IPR041372">
    <property type="entry name" value="Cas3_C"/>
</dbReference>
<evidence type="ECO:0000259" key="1">
    <source>
        <dbReference type="Pfam" id="PF18395"/>
    </source>
</evidence>
<dbReference type="Proteomes" id="UP000243542">
    <property type="component" value="Unassembled WGS sequence"/>
</dbReference>
<protein>
    <recommendedName>
        <fullName evidence="1">Cas3 C-terminal domain-containing protein</fullName>
    </recommendedName>
</protein>
<comment type="caution">
    <text evidence="2">The sequence shown here is derived from an EMBL/GenBank/DDBJ whole genome shotgun (WGS) entry which is preliminary data.</text>
</comment>
<dbReference type="RefSeq" id="WP_098509782.1">
    <property type="nucleotide sequence ID" value="NZ_JBIAKZ010000010.1"/>
</dbReference>
<dbReference type="Pfam" id="PF18395">
    <property type="entry name" value="Cas3_C"/>
    <property type="match status" value="1"/>
</dbReference>
<sequence>MNDENSTEELSVRVVLYRSGPGGERTLICPDSEDVLDSSTVLIAPAAVPVAVVRALLASEVPAEFAQDPWLDRHRALVFVDGRCRVGRHELRYHEKFGVYGSEEP</sequence>
<reference evidence="2 3" key="1">
    <citation type="submission" date="2017-10" db="EMBL/GenBank/DDBJ databases">
        <title>Sequencing the genomes of 1000 actinobacteria strains.</title>
        <authorList>
            <person name="Klenk H.-P."/>
        </authorList>
    </citation>
    <scope>NUCLEOTIDE SEQUENCE [LARGE SCALE GENOMIC DNA]</scope>
    <source>
        <strain evidence="2 3">DSM 46092</strain>
    </source>
</reference>
<keyword evidence="3" id="KW-1185">Reference proteome</keyword>
<name>A0A2A9G147_9PSEU</name>
<feature type="domain" description="Cas3 C-terminal" evidence="1">
    <location>
        <begin position="11"/>
        <end position="98"/>
    </location>
</feature>
<gene>
    <name evidence="2" type="ORF">ATK36_0712</name>
</gene>
<proteinExistence type="predicted"/>